<feature type="domain" description="Hcy-binding" evidence="4">
    <location>
        <begin position="2"/>
        <end position="306"/>
    </location>
</feature>
<evidence type="ECO:0000259" key="4">
    <source>
        <dbReference type="PROSITE" id="PS50970"/>
    </source>
</evidence>
<dbReference type="GO" id="GO:0032259">
    <property type="term" value="P:methylation"/>
    <property type="evidence" value="ECO:0007669"/>
    <property type="project" value="UniProtKB-KW"/>
</dbReference>
<dbReference type="SUPFAM" id="SSF82282">
    <property type="entry name" value="Homocysteine S-methyltransferase"/>
    <property type="match status" value="1"/>
</dbReference>
<proteinExistence type="predicted"/>
<evidence type="ECO:0000256" key="3">
    <source>
        <dbReference type="PROSITE-ProRule" id="PRU00333"/>
    </source>
</evidence>
<keyword evidence="3" id="KW-0479">Metal-binding</keyword>
<comment type="caution">
    <text evidence="5">The sequence shown here is derived from an EMBL/GenBank/DDBJ whole genome shotgun (WGS) entry which is preliminary data.</text>
</comment>
<dbReference type="PROSITE" id="PS50970">
    <property type="entry name" value="HCY"/>
    <property type="match status" value="1"/>
</dbReference>
<dbReference type="Gene3D" id="3.20.20.330">
    <property type="entry name" value="Homocysteine-binding-like domain"/>
    <property type="match status" value="1"/>
</dbReference>
<protein>
    <submittedName>
        <fullName evidence="5">Homocysteine S-methyltransferase</fullName>
    </submittedName>
</protein>
<dbReference type="InterPro" id="IPR003726">
    <property type="entry name" value="HCY_dom"/>
</dbReference>
<evidence type="ECO:0000313" key="5">
    <source>
        <dbReference type="EMBL" id="NEY91755.1"/>
    </source>
</evidence>
<dbReference type="RefSeq" id="WP_164627475.1">
    <property type="nucleotide sequence ID" value="NZ_JAAIVJ010000013.1"/>
</dbReference>
<dbReference type="AlphaFoldDB" id="A0A6M0QWE7"/>
<organism evidence="5 6">
    <name type="scientific">Tabrizicola oligotrophica</name>
    <dbReference type="NCBI Taxonomy" id="2710650"/>
    <lineage>
        <taxon>Bacteria</taxon>
        <taxon>Pseudomonadati</taxon>
        <taxon>Pseudomonadota</taxon>
        <taxon>Alphaproteobacteria</taxon>
        <taxon>Rhodobacterales</taxon>
        <taxon>Paracoccaceae</taxon>
        <taxon>Tabrizicola</taxon>
    </lineage>
</organism>
<gene>
    <name evidence="5" type="ORF">G4Z14_15770</name>
</gene>
<feature type="binding site" evidence="3">
    <location>
        <position position="224"/>
    </location>
    <ligand>
        <name>Zn(2+)</name>
        <dbReference type="ChEBI" id="CHEBI:29105"/>
    </ligand>
</feature>
<dbReference type="GO" id="GO:0046872">
    <property type="term" value="F:metal ion binding"/>
    <property type="evidence" value="ECO:0007669"/>
    <property type="project" value="UniProtKB-KW"/>
</dbReference>
<evidence type="ECO:0000256" key="2">
    <source>
        <dbReference type="ARBA" id="ARBA00022679"/>
    </source>
</evidence>
<dbReference type="InterPro" id="IPR036589">
    <property type="entry name" value="HCY_dom_sf"/>
</dbReference>
<accession>A0A6M0QWE7</accession>
<keyword evidence="2 3" id="KW-0808">Transferase</keyword>
<keyword evidence="1 3" id="KW-0489">Methyltransferase</keyword>
<dbReference type="GO" id="GO:0008168">
    <property type="term" value="F:methyltransferase activity"/>
    <property type="evidence" value="ECO:0007669"/>
    <property type="project" value="UniProtKB-UniRule"/>
</dbReference>
<comment type="cofactor">
    <cofactor evidence="3">
        <name>Zn(2+)</name>
        <dbReference type="ChEBI" id="CHEBI:29105"/>
    </cofactor>
</comment>
<reference evidence="5 6" key="1">
    <citation type="submission" date="2020-02" db="EMBL/GenBank/DDBJ databases">
        <authorList>
            <person name="Chen W.-M."/>
        </authorList>
    </citation>
    <scope>NUCLEOTIDE SEQUENCE [LARGE SCALE GENOMIC DNA]</scope>
    <source>
        <strain evidence="5 6">KMS-5</strain>
    </source>
</reference>
<keyword evidence="3" id="KW-0862">Zinc</keyword>
<dbReference type="PANTHER" id="PTHR11103:SF18">
    <property type="entry name" value="SLR1189 PROTEIN"/>
    <property type="match status" value="1"/>
</dbReference>
<dbReference type="EMBL" id="JAAIVJ010000013">
    <property type="protein sequence ID" value="NEY91755.1"/>
    <property type="molecule type" value="Genomic_DNA"/>
</dbReference>
<evidence type="ECO:0000256" key="1">
    <source>
        <dbReference type="ARBA" id="ARBA00022603"/>
    </source>
</evidence>
<sequence length="307" mass="33438">MGMLDRLLSSPEPFISDGGMETDLIFHHGADMPLFASFVLLDSPEGREMLRRYAVSYFDLAQSAGRGFVLGTPTWRANGGWGPKLGLDDAGIRDVNRRAMAFARELRDAHPWRDHILIEGALGPAGDGYAPEQLLTPDEAYRLHNAQLETFAEEGVDIASAFTITHPGEAIGMINRARDLGLPFALSFTVEIDGRLPTGQDLASALDQVETATDGYVRYYGINCAHPEHFGEQLPSGWVNRIGMIRPNASRRSHAELDEATELDDGDPDEFGALYAEMAGRLPELRVVGGCCGSDMRHIKALIAAGV</sequence>
<feature type="binding site" evidence="3">
    <location>
        <position position="291"/>
    </location>
    <ligand>
        <name>Zn(2+)</name>
        <dbReference type="ChEBI" id="CHEBI:29105"/>
    </ligand>
</feature>
<evidence type="ECO:0000313" key="6">
    <source>
        <dbReference type="Proteomes" id="UP000477782"/>
    </source>
</evidence>
<dbReference type="Pfam" id="PF02574">
    <property type="entry name" value="S-methyl_trans"/>
    <property type="match status" value="1"/>
</dbReference>
<dbReference type="Proteomes" id="UP000477782">
    <property type="component" value="Unassembled WGS sequence"/>
</dbReference>
<dbReference type="PANTHER" id="PTHR11103">
    <property type="entry name" value="SLR1189 PROTEIN"/>
    <property type="match status" value="1"/>
</dbReference>
<keyword evidence="6" id="KW-1185">Reference proteome</keyword>
<name>A0A6M0QWE7_9RHOB</name>
<feature type="binding site" evidence="3">
    <location>
        <position position="292"/>
    </location>
    <ligand>
        <name>Zn(2+)</name>
        <dbReference type="ChEBI" id="CHEBI:29105"/>
    </ligand>
</feature>